<proteinExistence type="predicted"/>
<evidence type="ECO:0000313" key="2">
    <source>
        <dbReference type="Proteomes" id="UP000765509"/>
    </source>
</evidence>
<protein>
    <submittedName>
        <fullName evidence="1">Uncharacterized protein</fullName>
    </submittedName>
</protein>
<gene>
    <name evidence="1" type="ORF">O181_104693</name>
</gene>
<evidence type="ECO:0000313" key="1">
    <source>
        <dbReference type="EMBL" id="MBW0564978.1"/>
    </source>
</evidence>
<dbReference type="Proteomes" id="UP000765509">
    <property type="component" value="Unassembled WGS sequence"/>
</dbReference>
<dbReference type="AlphaFoldDB" id="A0A9Q3PK90"/>
<sequence>MKKRCNGSCMGACHHMLCPGSLIFAHKSFHWSRIPTLNMQILTLVQDPNASHAKPCAVNAYTRTASRQCRQFLTLFQLPMLHTQILTLVQVPNNSNNSLRQGSLPTIQNIPYAGAGSQPFTCKS</sequence>
<name>A0A9Q3PK90_9BASI</name>
<accession>A0A9Q3PK90</accession>
<keyword evidence="2" id="KW-1185">Reference proteome</keyword>
<organism evidence="1 2">
    <name type="scientific">Austropuccinia psidii MF-1</name>
    <dbReference type="NCBI Taxonomy" id="1389203"/>
    <lineage>
        <taxon>Eukaryota</taxon>
        <taxon>Fungi</taxon>
        <taxon>Dikarya</taxon>
        <taxon>Basidiomycota</taxon>
        <taxon>Pucciniomycotina</taxon>
        <taxon>Pucciniomycetes</taxon>
        <taxon>Pucciniales</taxon>
        <taxon>Sphaerophragmiaceae</taxon>
        <taxon>Austropuccinia</taxon>
    </lineage>
</organism>
<comment type="caution">
    <text evidence="1">The sequence shown here is derived from an EMBL/GenBank/DDBJ whole genome shotgun (WGS) entry which is preliminary data.</text>
</comment>
<reference evidence="1" key="1">
    <citation type="submission" date="2021-03" db="EMBL/GenBank/DDBJ databases">
        <title>Draft genome sequence of rust myrtle Austropuccinia psidii MF-1, a brazilian biotype.</title>
        <authorList>
            <person name="Quecine M.C."/>
            <person name="Pachon D.M.R."/>
            <person name="Bonatelli M.L."/>
            <person name="Correr F.H."/>
            <person name="Franceschini L.M."/>
            <person name="Leite T.F."/>
            <person name="Margarido G.R.A."/>
            <person name="Almeida C.A."/>
            <person name="Ferrarezi J.A."/>
            <person name="Labate C.A."/>
        </authorList>
    </citation>
    <scope>NUCLEOTIDE SEQUENCE</scope>
    <source>
        <strain evidence="1">MF-1</strain>
    </source>
</reference>
<dbReference type="EMBL" id="AVOT02076669">
    <property type="protein sequence ID" value="MBW0564978.1"/>
    <property type="molecule type" value="Genomic_DNA"/>
</dbReference>